<proteinExistence type="predicted"/>
<sequence>MLKQPEGRGKAEEGRQENKVIEFSACKNRIVLPNNTGINGTQTGSAHTRAERGKGVEWIKSKIAEKSSENCYSCHIPTSSSHDVVNIPGKDLEVVYMMPAHNYHAGRIITNNQCGICLVGKAYEIEGRENAWVAAYHQQVIPLFDSQQVLSSNPSLPLYAQAQKNPLTGDCPNSDVPAALTVMVSGFNSALEIHIPLLPIVILNSNEAVVNS</sequence>
<gene>
    <name evidence="1" type="ORF">An08g01570</name>
</gene>
<dbReference type="KEGG" id="ang:An08g01570"/>
<reference evidence="1" key="2">
    <citation type="submission" date="2025-08" db="UniProtKB">
        <authorList>
            <consortium name="RefSeq"/>
        </authorList>
    </citation>
    <scope>IDENTIFICATION</scope>
</reference>
<accession>A0AAJ8BQM2</accession>
<evidence type="ECO:0000313" key="1">
    <source>
        <dbReference type="RefSeq" id="XP_059601153.1"/>
    </source>
</evidence>
<organism evidence="1">
    <name type="scientific">Aspergillus niger</name>
    <dbReference type="NCBI Taxonomy" id="5061"/>
    <lineage>
        <taxon>Eukaryota</taxon>
        <taxon>Fungi</taxon>
        <taxon>Dikarya</taxon>
        <taxon>Ascomycota</taxon>
        <taxon>Pezizomycotina</taxon>
        <taxon>Eurotiomycetes</taxon>
        <taxon>Eurotiomycetidae</taxon>
        <taxon>Eurotiales</taxon>
        <taxon>Aspergillaceae</taxon>
        <taxon>Aspergillus</taxon>
        <taxon>Aspergillus subgen. Circumdati</taxon>
    </lineage>
</organism>
<reference evidence="1" key="1">
    <citation type="submission" date="2025-02" db="EMBL/GenBank/DDBJ databases">
        <authorList>
            <consortium name="NCBI Genome Project"/>
        </authorList>
    </citation>
    <scope>NUCLEOTIDE SEQUENCE</scope>
</reference>
<dbReference type="GeneID" id="84591586"/>
<dbReference type="AlphaFoldDB" id="A0AAJ8BQM2"/>
<name>A0AAJ8BQM2_ASPNG</name>
<protein>
    <submittedName>
        <fullName evidence="1">Uncharacterized protein</fullName>
    </submittedName>
</protein>
<dbReference type="RefSeq" id="XP_059601153.1">
    <property type="nucleotide sequence ID" value="XM_059748844.1"/>
</dbReference>
<dbReference type="VEuPathDB" id="FungiDB:An08g01570"/>